<reference evidence="4 5" key="1">
    <citation type="journal article" date="2021" name="Nat. Plants">
        <title>The Taxus genome provides insights into paclitaxel biosynthesis.</title>
        <authorList>
            <person name="Xiong X."/>
            <person name="Gou J."/>
            <person name="Liao Q."/>
            <person name="Li Y."/>
            <person name="Zhou Q."/>
            <person name="Bi G."/>
            <person name="Li C."/>
            <person name="Du R."/>
            <person name="Wang X."/>
            <person name="Sun T."/>
            <person name="Guo L."/>
            <person name="Liang H."/>
            <person name="Lu P."/>
            <person name="Wu Y."/>
            <person name="Zhang Z."/>
            <person name="Ro D.K."/>
            <person name="Shang Y."/>
            <person name="Huang S."/>
            <person name="Yan J."/>
        </authorList>
    </citation>
    <scope>NUCLEOTIDE SEQUENCE [LARGE SCALE GENOMIC DNA]</scope>
    <source>
        <strain evidence="4">Ta-2019</strain>
    </source>
</reference>
<gene>
    <name evidence="4" type="ORF">KI387_003466</name>
</gene>
<evidence type="ECO:0000256" key="2">
    <source>
        <dbReference type="ARBA" id="ARBA00022840"/>
    </source>
</evidence>
<dbReference type="InterPro" id="IPR008271">
    <property type="entry name" value="Ser/Thr_kinase_AS"/>
</dbReference>
<evidence type="ECO:0000256" key="1">
    <source>
        <dbReference type="ARBA" id="ARBA00022741"/>
    </source>
</evidence>
<dbReference type="PANTHER" id="PTHR47989:SF24">
    <property type="entry name" value="CALCIUM_CALMODULIN-REGULATED RECEPTOR-LIKE KINASE 1 ISOFORM X1"/>
    <property type="match status" value="1"/>
</dbReference>
<dbReference type="PROSITE" id="PS00108">
    <property type="entry name" value="PROTEIN_KINASE_ST"/>
    <property type="match status" value="1"/>
</dbReference>
<dbReference type="GO" id="GO:0005524">
    <property type="term" value="F:ATP binding"/>
    <property type="evidence" value="ECO:0007669"/>
    <property type="project" value="UniProtKB-KW"/>
</dbReference>
<dbReference type="InterPro" id="IPR000719">
    <property type="entry name" value="Prot_kinase_dom"/>
</dbReference>
<dbReference type="EMBL" id="JAHRHJ020000001">
    <property type="protein sequence ID" value="KAH9331358.1"/>
    <property type="molecule type" value="Genomic_DNA"/>
</dbReference>
<name>A0AA38GXM2_TAXCH</name>
<dbReference type="PROSITE" id="PS50011">
    <property type="entry name" value="PROTEIN_KINASE_DOM"/>
    <property type="match status" value="1"/>
</dbReference>
<dbReference type="GO" id="GO:0004672">
    <property type="term" value="F:protein kinase activity"/>
    <property type="evidence" value="ECO:0007669"/>
    <property type="project" value="InterPro"/>
</dbReference>
<keyword evidence="1" id="KW-0547">Nucleotide-binding</keyword>
<evidence type="ECO:0000259" key="3">
    <source>
        <dbReference type="PROSITE" id="PS50011"/>
    </source>
</evidence>
<protein>
    <recommendedName>
        <fullName evidence="3">Protein kinase domain-containing protein</fullName>
    </recommendedName>
</protein>
<dbReference type="SMART" id="SM00220">
    <property type="entry name" value="S_TKc"/>
    <property type="match status" value="1"/>
</dbReference>
<evidence type="ECO:0000313" key="5">
    <source>
        <dbReference type="Proteomes" id="UP000824469"/>
    </source>
</evidence>
<dbReference type="Pfam" id="PF07714">
    <property type="entry name" value="PK_Tyr_Ser-Thr"/>
    <property type="match status" value="1"/>
</dbReference>
<feature type="domain" description="Protein kinase" evidence="3">
    <location>
        <begin position="1"/>
        <end position="368"/>
    </location>
</feature>
<keyword evidence="5" id="KW-1185">Reference proteome</keyword>
<dbReference type="Proteomes" id="UP000824469">
    <property type="component" value="Unassembled WGS sequence"/>
</dbReference>
<comment type="caution">
    <text evidence="4">The sequence shown here is derived from an EMBL/GenBank/DDBJ whole genome shotgun (WGS) entry which is preliminary data.</text>
</comment>
<dbReference type="InterPro" id="IPR001245">
    <property type="entry name" value="Ser-Thr/Tyr_kinase_cat_dom"/>
</dbReference>
<dbReference type="Gene3D" id="1.10.510.10">
    <property type="entry name" value="Transferase(Phosphotransferase) domain 1"/>
    <property type="match status" value="2"/>
</dbReference>
<keyword evidence="2" id="KW-0067">ATP-binding</keyword>
<organism evidence="4 5">
    <name type="scientific">Taxus chinensis</name>
    <name type="common">Chinese yew</name>
    <name type="synonym">Taxus wallichiana var. chinensis</name>
    <dbReference type="NCBI Taxonomy" id="29808"/>
    <lineage>
        <taxon>Eukaryota</taxon>
        <taxon>Viridiplantae</taxon>
        <taxon>Streptophyta</taxon>
        <taxon>Embryophyta</taxon>
        <taxon>Tracheophyta</taxon>
        <taxon>Spermatophyta</taxon>
        <taxon>Pinopsida</taxon>
        <taxon>Pinidae</taxon>
        <taxon>Conifers II</taxon>
        <taxon>Cupressales</taxon>
        <taxon>Taxaceae</taxon>
        <taxon>Taxus</taxon>
    </lineage>
</organism>
<dbReference type="Pfam" id="PF00069">
    <property type="entry name" value="Pkinase"/>
    <property type="match status" value="1"/>
</dbReference>
<dbReference type="PANTHER" id="PTHR47989">
    <property type="entry name" value="OS01G0750732 PROTEIN"/>
    <property type="match status" value="1"/>
</dbReference>
<proteinExistence type="predicted"/>
<dbReference type="SUPFAM" id="SSF56112">
    <property type="entry name" value="Protein kinase-like (PK-like)"/>
    <property type="match status" value="1"/>
</dbReference>
<evidence type="ECO:0000313" key="4">
    <source>
        <dbReference type="EMBL" id="KAH9331358.1"/>
    </source>
</evidence>
<accession>A0AA38GXM2</accession>
<sequence>VTLLGRLHHRNLVNLVGYCVDKGQRMLVYEFMTNGSLANHLYDEKARTLSWEERVSIAQDVSRGIEYLHDGAIPPVVHRDIKSANILLDHLMRARGMTSTWTFDVDFRLAMTRRKEVELLNISSIQLAVKCEAKFIQKHQQKLSQQKFFMSKAFFIQVFQSNEKSRYCRRKNLMICIEKSLHIEEIVLSWFEIFLAVDGRAAATTDSISHPLQDEMDQGGGTFYFCKDANLLVEFDAHVYQVADFGLSKEEIYDGHKSGLKGTYGYMDPEYMSTNTFTQKSDIYSFGIFLFELITGRNPQQGLMDYVNLAAINAEDKSGWDEILDSRLNGKCDFEEFHIIAALAYKCIQKNPRKRPAMRDVVQALSKLQKKKLIIDNISRASSLAGEGNSEVLERIELQIAQLNKLSNISENHEA</sequence>
<feature type="non-terminal residue" evidence="4">
    <location>
        <position position="1"/>
    </location>
</feature>
<dbReference type="InterPro" id="IPR011009">
    <property type="entry name" value="Kinase-like_dom_sf"/>
</dbReference>
<dbReference type="AlphaFoldDB" id="A0AA38GXM2"/>